<dbReference type="PANTHER" id="PTHR43525">
    <property type="entry name" value="PROTEIN MALY"/>
    <property type="match status" value="1"/>
</dbReference>
<evidence type="ECO:0000256" key="5">
    <source>
        <dbReference type="ARBA" id="ARBA00037974"/>
    </source>
</evidence>
<dbReference type="Pfam" id="PF00155">
    <property type="entry name" value="Aminotran_1_2"/>
    <property type="match status" value="1"/>
</dbReference>
<evidence type="ECO:0000256" key="2">
    <source>
        <dbReference type="ARBA" id="ARBA00012224"/>
    </source>
</evidence>
<dbReference type="PANTHER" id="PTHR43525:SF2">
    <property type="entry name" value="CYSTATHIONINE BETA-LYASE-RELATED"/>
    <property type="match status" value="1"/>
</dbReference>
<evidence type="ECO:0000259" key="6">
    <source>
        <dbReference type="Pfam" id="PF00155"/>
    </source>
</evidence>
<evidence type="ECO:0000256" key="4">
    <source>
        <dbReference type="ARBA" id="ARBA00023239"/>
    </source>
</evidence>
<keyword evidence="8" id="KW-1185">Reference proteome</keyword>
<dbReference type="EC" id="4.4.1.13" evidence="2"/>
<organism evidence="7 8">
    <name type="scientific">Stackebrandtia albiflava</name>
    <dbReference type="NCBI Taxonomy" id="406432"/>
    <lineage>
        <taxon>Bacteria</taxon>
        <taxon>Bacillati</taxon>
        <taxon>Actinomycetota</taxon>
        <taxon>Actinomycetes</taxon>
        <taxon>Glycomycetales</taxon>
        <taxon>Glycomycetaceae</taxon>
        <taxon>Stackebrandtia</taxon>
    </lineage>
</organism>
<dbReference type="InterPro" id="IPR004839">
    <property type="entry name" value="Aminotransferase_I/II_large"/>
</dbReference>
<dbReference type="AlphaFoldDB" id="A0A562VES5"/>
<evidence type="ECO:0000313" key="7">
    <source>
        <dbReference type="EMBL" id="TWJ16334.1"/>
    </source>
</evidence>
<dbReference type="Proteomes" id="UP000321617">
    <property type="component" value="Unassembled WGS sequence"/>
</dbReference>
<dbReference type="GO" id="GO:0047804">
    <property type="term" value="F:cysteine-S-conjugate beta-lyase activity"/>
    <property type="evidence" value="ECO:0007669"/>
    <property type="project" value="UniProtKB-EC"/>
</dbReference>
<dbReference type="SUPFAM" id="SSF53383">
    <property type="entry name" value="PLP-dependent transferases"/>
    <property type="match status" value="1"/>
</dbReference>
<proteinExistence type="inferred from homology"/>
<dbReference type="InterPro" id="IPR015424">
    <property type="entry name" value="PyrdxlP-dep_Trfase"/>
</dbReference>
<dbReference type="InterPro" id="IPR015422">
    <property type="entry name" value="PyrdxlP-dep_Trfase_small"/>
</dbReference>
<name>A0A562VES5_9ACTN</name>
<comment type="caution">
    <text evidence="7">The sequence shown here is derived from an EMBL/GenBank/DDBJ whole genome shotgun (WGS) entry which is preliminary data.</text>
</comment>
<dbReference type="GO" id="GO:0030170">
    <property type="term" value="F:pyridoxal phosphate binding"/>
    <property type="evidence" value="ECO:0007669"/>
    <property type="project" value="InterPro"/>
</dbReference>
<keyword evidence="3" id="KW-0663">Pyridoxal phosphate</keyword>
<sequence>MESLTLDRLRRRHSVKWRHYAADVLPVWVAEMDTPLAEPIREVLREAVEAGDTGYATDCGYAEAFCGFASDRYGWSLDPSVPILVGDVMGGVVAALDAVSRPGDRVVISTPVYPPFYSFVGRAGRKVVASPLADTGAGLRLDPDRLDADLAGASVYLMCNPHNPAGHVLTREELIAVADTAERHGVTVISDEIHAPLTMPGERHIPFTSIDHPAAARAFTLHSASKAWNLAGLKAALLIPGPAAEVSDLPDDLWAAAGLFGALAGRAAFAECVDWLDEVRTGLDHNRTLLAALLAERLPEVGYRPPQATYLTWLDLRAYGLGADAADVLLEKGRLGVHNGTSFGAEGAGFVRLNIATSRAVLTEAVERMARALDRPASAA</sequence>
<dbReference type="InterPro" id="IPR051798">
    <property type="entry name" value="Class-II_PLP-Dep_Aminotrans"/>
</dbReference>
<dbReference type="Gene3D" id="3.40.640.10">
    <property type="entry name" value="Type I PLP-dependent aspartate aminotransferase-like (Major domain)"/>
    <property type="match status" value="1"/>
</dbReference>
<evidence type="ECO:0000256" key="3">
    <source>
        <dbReference type="ARBA" id="ARBA00022898"/>
    </source>
</evidence>
<feature type="domain" description="Aminotransferase class I/classII large" evidence="6">
    <location>
        <begin position="63"/>
        <end position="368"/>
    </location>
</feature>
<evidence type="ECO:0000313" key="8">
    <source>
        <dbReference type="Proteomes" id="UP000321617"/>
    </source>
</evidence>
<dbReference type="Gene3D" id="3.90.1150.10">
    <property type="entry name" value="Aspartate Aminotransferase, domain 1"/>
    <property type="match status" value="1"/>
</dbReference>
<keyword evidence="4 7" id="KW-0456">Lyase</keyword>
<accession>A0A562VES5</accession>
<reference evidence="7 8" key="1">
    <citation type="journal article" date="2013" name="Stand. Genomic Sci.">
        <title>Genomic Encyclopedia of Type Strains, Phase I: The one thousand microbial genomes (KMG-I) project.</title>
        <authorList>
            <person name="Kyrpides N.C."/>
            <person name="Woyke T."/>
            <person name="Eisen J.A."/>
            <person name="Garrity G."/>
            <person name="Lilburn T.G."/>
            <person name="Beck B.J."/>
            <person name="Whitman W.B."/>
            <person name="Hugenholtz P."/>
            <person name="Klenk H.P."/>
        </authorList>
    </citation>
    <scope>NUCLEOTIDE SEQUENCE [LARGE SCALE GENOMIC DNA]</scope>
    <source>
        <strain evidence="7 8">DSM 45044</strain>
    </source>
</reference>
<dbReference type="InterPro" id="IPR015421">
    <property type="entry name" value="PyrdxlP-dep_Trfase_major"/>
</dbReference>
<dbReference type="CDD" id="cd00609">
    <property type="entry name" value="AAT_like"/>
    <property type="match status" value="1"/>
</dbReference>
<protein>
    <recommendedName>
        <fullName evidence="2">cysteine-S-conjugate beta-lyase</fullName>
        <ecNumber evidence="2">4.4.1.13</ecNumber>
    </recommendedName>
</protein>
<comment type="cofactor">
    <cofactor evidence="1">
        <name>pyridoxal 5'-phosphate</name>
        <dbReference type="ChEBI" id="CHEBI:597326"/>
    </cofactor>
</comment>
<evidence type="ECO:0000256" key="1">
    <source>
        <dbReference type="ARBA" id="ARBA00001933"/>
    </source>
</evidence>
<comment type="similarity">
    <text evidence="5">Belongs to the class-II pyridoxal-phosphate-dependent aminotransferase family. MalY/PatB cystathionine beta-lyase subfamily.</text>
</comment>
<gene>
    <name evidence="7" type="ORF">LX16_2063</name>
</gene>
<dbReference type="EMBL" id="VLLL01000005">
    <property type="protein sequence ID" value="TWJ16334.1"/>
    <property type="molecule type" value="Genomic_DNA"/>
</dbReference>